<evidence type="ECO:0000313" key="9">
    <source>
        <dbReference type="Proteomes" id="UP000281647"/>
    </source>
</evidence>
<keyword evidence="3 6" id="KW-0812">Transmembrane</keyword>
<dbReference type="GO" id="GO:0035435">
    <property type="term" value="P:phosphate ion transmembrane transport"/>
    <property type="evidence" value="ECO:0007669"/>
    <property type="project" value="TreeGrafter"/>
</dbReference>
<dbReference type="RefSeq" id="WP_128628161.1">
    <property type="nucleotide sequence ID" value="NZ_RKST01000022.1"/>
</dbReference>
<feature type="transmembrane region" description="Helical" evidence="6">
    <location>
        <begin position="484"/>
        <end position="509"/>
    </location>
</feature>
<evidence type="ECO:0000256" key="2">
    <source>
        <dbReference type="ARBA" id="ARBA00022448"/>
    </source>
</evidence>
<dbReference type="OrthoDB" id="9779554at2"/>
<dbReference type="PANTHER" id="PTHR11101">
    <property type="entry name" value="PHOSPHATE TRANSPORTER"/>
    <property type="match status" value="1"/>
</dbReference>
<proteinExistence type="inferred from homology"/>
<dbReference type="Pfam" id="PF01384">
    <property type="entry name" value="PHO4"/>
    <property type="match status" value="1"/>
</dbReference>
<feature type="transmembrane region" description="Helical" evidence="6">
    <location>
        <begin position="136"/>
        <end position="155"/>
    </location>
</feature>
<keyword evidence="6" id="KW-0592">Phosphate transport</keyword>
<gene>
    <name evidence="8" type="ORF">EET67_19175</name>
</gene>
<feature type="transmembrane region" description="Helical" evidence="6">
    <location>
        <begin position="27"/>
        <end position="53"/>
    </location>
</feature>
<feature type="transmembrane region" description="Helical" evidence="6">
    <location>
        <begin position="344"/>
        <end position="363"/>
    </location>
</feature>
<keyword evidence="2 6" id="KW-0813">Transport</keyword>
<feature type="transmembrane region" description="Helical" evidence="6">
    <location>
        <begin position="59"/>
        <end position="78"/>
    </location>
</feature>
<protein>
    <recommendedName>
        <fullName evidence="6">Phosphate transporter</fullName>
    </recommendedName>
</protein>
<evidence type="ECO:0000256" key="6">
    <source>
        <dbReference type="RuleBase" id="RU363058"/>
    </source>
</evidence>
<dbReference type="PANTHER" id="PTHR11101:SF80">
    <property type="entry name" value="PHOSPHATE TRANSPORTER"/>
    <property type="match status" value="1"/>
</dbReference>
<comment type="subcellular location">
    <subcellularLocation>
        <location evidence="1 6">Membrane</location>
        <topology evidence="1 6">Multi-pass membrane protein</topology>
    </subcellularLocation>
</comment>
<evidence type="ECO:0000256" key="3">
    <source>
        <dbReference type="ARBA" id="ARBA00022692"/>
    </source>
</evidence>
<feature type="transmembrane region" description="Helical" evidence="6">
    <location>
        <begin position="99"/>
        <end position="124"/>
    </location>
</feature>
<evidence type="ECO:0000256" key="5">
    <source>
        <dbReference type="ARBA" id="ARBA00023136"/>
    </source>
</evidence>
<feature type="transmembrane region" description="Helical" evidence="6">
    <location>
        <begin position="198"/>
        <end position="221"/>
    </location>
</feature>
<feature type="transmembrane region" description="Helical" evidence="6">
    <location>
        <begin position="257"/>
        <end position="277"/>
    </location>
</feature>
<feature type="transmembrane region" description="Helical" evidence="6">
    <location>
        <begin position="167"/>
        <end position="186"/>
    </location>
</feature>
<dbReference type="GO" id="GO:0016020">
    <property type="term" value="C:membrane"/>
    <property type="evidence" value="ECO:0007669"/>
    <property type="project" value="UniProtKB-SubCell"/>
</dbReference>
<comment type="similarity">
    <text evidence="6">Belongs to the inorganic phosphate transporter (PiT) (TC 2.A.20) family.</text>
</comment>
<feature type="transmembrane region" description="Helical" evidence="6">
    <location>
        <begin position="408"/>
        <end position="426"/>
    </location>
</feature>
<evidence type="ECO:0000256" key="7">
    <source>
        <dbReference type="SAM" id="MobiDB-lite"/>
    </source>
</evidence>
<organism evidence="8 9">
    <name type="scientific">Borborobacter arsenicus</name>
    <dbReference type="NCBI Taxonomy" id="1851146"/>
    <lineage>
        <taxon>Bacteria</taxon>
        <taxon>Pseudomonadati</taxon>
        <taxon>Pseudomonadota</taxon>
        <taxon>Alphaproteobacteria</taxon>
        <taxon>Hyphomicrobiales</taxon>
        <taxon>Phyllobacteriaceae</taxon>
        <taxon>Borborobacter</taxon>
    </lineage>
</organism>
<reference evidence="8 9" key="1">
    <citation type="submission" date="2018-11" db="EMBL/GenBank/DDBJ databases">
        <title>Pseudaminobacter arsenicus sp. nov., an arsenic-resistant bacterium isolated from arsenic-rich aquifers.</title>
        <authorList>
            <person name="Mu Y."/>
        </authorList>
    </citation>
    <scope>NUCLEOTIDE SEQUENCE [LARGE SCALE GENOMIC DNA]</scope>
    <source>
        <strain evidence="8 9">CB3</strain>
    </source>
</reference>
<feature type="transmembrane region" description="Helical" evidence="6">
    <location>
        <begin position="233"/>
        <end position="251"/>
    </location>
</feature>
<dbReference type="Proteomes" id="UP000281647">
    <property type="component" value="Unassembled WGS sequence"/>
</dbReference>
<feature type="compositionally biased region" description="Acidic residues" evidence="7">
    <location>
        <begin position="452"/>
        <end position="462"/>
    </location>
</feature>
<keyword evidence="4 6" id="KW-1133">Transmembrane helix</keyword>
<evidence type="ECO:0000313" key="8">
    <source>
        <dbReference type="EMBL" id="RUM96118.1"/>
    </source>
</evidence>
<sequence length="513" mass="53595">MGDNVRSKHTLDKDLGRLAQIEEASGFVARGLMAPGLALLFLILAALTAALYVFGQPHALFVVLAAAIAAYLAMNIGANDVANNVGPAVGAKAMTMVGALALAAIFEAVGALVAGETVVATISAEIIEPSAISQPAVMARLMLAGLISSALWINFSTFIGAPVSTTHSIVGGVIGAGAAAVGIGAVNWASVAMIATSWIATPFLSAAVAIAFLAFVKTAIIYQDDKIAAARRWIPVLVALMTGCFATYLTVKLFPGAGWLTAPLIGGLFFSLAWIGSKRSIARQSQNMENRNRSLRRLFRMPLIGSAALLSFAHGANDVANAVGPLAAIVHAARSGEAAAIVDIPLWVMAIGAFGISCGLLLYGPKLVRIVGGEITKLNPMRAFCVALAVAIIVIAASWFGLPVSSTHTAVGAVFGVGLFREWYIANSAHRQAYLQRRQQAAIRNSASPLKDEDEEDAEDDGLPQKRVSAKELERRRLVRRAHVVTILAAWATTVPAAGLLAALIFLTLEAFA</sequence>
<dbReference type="EMBL" id="RKST01000022">
    <property type="protein sequence ID" value="RUM96118.1"/>
    <property type="molecule type" value="Genomic_DNA"/>
</dbReference>
<dbReference type="AlphaFoldDB" id="A0A432V1Y5"/>
<feature type="transmembrane region" description="Helical" evidence="6">
    <location>
        <begin position="298"/>
        <end position="316"/>
    </location>
</feature>
<feature type="region of interest" description="Disordered" evidence="7">
    <location>
        <begin position="445"/>
        <end position="466"/>
    </location>
</feature>
<evidence type="ECO:0000256" key="1">
    <source>
        <dbReference type="ARBA" id="ARBA00004141"/>
    </source>
</evidence>
<dbReference type="GO" id="GO:0005315">
    <property type="term" value="F:phosphate transmembrane transporter activity"/>
    <property type="evidence" value="ECO:0007669"/>
    <property type="project" value="InterPro"/>
</dbReference>
<feature type="transmembrane region" description="Helical" evidence="6">
    <location>
        <begin position="383"/>
        <end position="402"/>
    </location>
</feature>
<keyword evidence="5 6" id="KW-0472">Membrane</keyword>
<dbReference type="InterPro" id="IPR001204">
    <property type="entry name" value="Phos_transporter"/>
</dbReference>
<evidence type="ECO:0000256" key="4">
    <source>
        <dbReference type="ARBA" id="ARBA00022989"/>
    </source>
</evidence>
<keyword evidence="9" id="KW-1185">Reference proteome</keyword>
<name>A0A432V1Y5_9HYPH</name>
<accession>A0A432V1Y5</accession>
<comment type="caution">
    <text evidence="8">The sequence shown here is derived from an EMBL/GenBank/DDBJ whole genome shotgun (WGS) entry which is preliminary data.</text>
</comment>